<dbReference type="EC" id="3.5.1.11" evidence="7"/>
<dbReference type="InterPro" id="IPR043147">
    <property type="entry name" value="Penicillin_amidase_A-knob"/>
</dbReference>
<feature type="binding site" evidence="5">
    <location>
        <position position="362"/>
    </location>
    <ligand>
        <name>Ca(2+)</name>
        <dbReference type="ChEBI" id="CHEBI:29108"/>
    </ligand>
</feature>
<dbReference type="Gene3D" id="1.10.1400.10">
    <property type="match status" value="1"/>
</dbReference>
<keyword evidence="8" id="KW-1185">Reference proteome</keyword>
<dbReference type="Pfam" id="PF01804">
    <property type="entry name" value="Penicil_amidase"/>
    <property type="match status" value="1"/>
</dbReference>
<evidence type="ECO:0000256" key="5">
    <source>
        <dbReference type="PIRSR" id="PIRSR001227-2"/>
    </source>
</evidence>
<keyword evidence="6" id="KW-0812">Transmembrane</keyword>
<proteinExistence type="inferred from homology"/>
<keyword evidence="6" id="KW-0472">Membrane</keyword>
<dbReference type="Gene3D" id="2.30.120.10">
    <property type="match status" value="1"/>
</dbReference>
<dbReference type="SUPFAM" id="SSF56235">
    <property type="entry name" value="N-terminal nucleophile aminohydrolases (Ntn hydrolases)"/>
    <property type="match status" value="1"/>
</dbReference>
<comment type="similarity">
    <text evidence="1">Belongs to the peptidase S45 family.</text>
</comment>
<dbReference type="InterPro" id="IPR014395">
    <property type="entry name" value="Pen/GL7ACA/AHL_acylase"/>
</dbReference>
<accession>A0A841JVF2</accession>
<keyword evidence="2 7" id="KW-0378">Hydrolase</keyword>
<comment type="cofactor">
    <cofactor evidence="5">
        <name>Ca(2+)</name>
        <dbReference type="ChEBI" id="CHEBI:29108"/>
    </cofactor>
    <text evidence="5">Binds 1 Ca(2+) ion per dimer.</text>
</comment>
<dbReference type="Gene3D" id="3.60.20.10">
    <property type="entry name" value="Glutamine Phosphoribosylpyrophosphate, subunit 1, domain 1"/>
    <property type="match status" value="1"/>
</dbReference>
<evidence type="ECO:0000313" key="7">
    <source>
        <dbReference type="EMBL" id="MBB6142418.1"/>
    </source>
</evidence>
<dbReference type="OrthoDB" id="9759796at2"/>
<protein>
    <submittedName>
        <fullName evidence="7">Penicillin amidase</fullName>
        <ecNumber evidence="7">3.5.1.11</ecNumber>
    </submittedName>
</protein>
<dbReference type="EMBL" id="JACHEK010000001">
    <property type="protein sequence ID" value="MBB6142418.1"/>
    <property type="molecule type" value="Genomic_DNA"/>
</dbReference>
<dbReference type="Gene3D" id="1.10.439.10">
    <property type="entry name" value="Penicillin Amidohydrolase, domain 1"/>
    <property type="match status" value="1"/>
</dbReference>
<name>A0A841JVF2_9BACT</name>
<dbReference type="InterPro" id="IPR002692">
    <property type="entry name" value="S45"/>
</dbReference>
<dbReference type="PANTHER" id="PTHR34218:SF4">
    <property type="entry name" value="ACYL-HOMOSERINE LACTONE ACYLASE QUIP"/>
    <property type="match status" value="1"/>
</dbReference>
<evidence type="ECO:0000256" key="4">
    <source>
        <dbReference type="PIRSR" id="PIRSR001227-1"/>
    </source>
</evidence>
<dbReference type="PANTHER" id="PTHR34218">
    <property type="entry name" value="PEPTIDASE S45 PENICILLIN AMIDASE"/>
    <property type="match status" value="1"/>
</dbReference>
<keyword evidence="3" id="KW-0865">Zymogen</keyword>
<comment type="caution">
    <text evidence="7">The sequence shown here is derived from an EMBL/GenBank/DDBJ whole genome shotgun (WGS) entry which is preliminary data.</text>
</comment>
<organism evidence="7 8">
    <name type="scientific">Silvibacterium bohemicum</name>
    <dbReference type="NCBI Taxonomy" id="1577686"/>
    <lineage>
        <taxon>Bacteria</taxon>
        <taxon>Pseudomonadati</taxon>
        <taxon>Acidobacteriota</taxon>
        <taxon>Terriglobia</taxon>
        <taxon>Terriglobales</taxon>
        <taxon>Acidobacteriaceae</taxon>
        <taxon>Silvibacterium</taxon>
    </lineage>
</organism>
<sequence>MPLGRNVEVQEARRRPILRWTLVFLVLLILVVAGAVLGSGLWLKHAMVASLPQLDGQIRLPGLTAPVTVRRDRHGVPHIEAASLDDLFEAQGYVTAQDRLWEMDMARRMAAGEGAEILGSKLVEHDRVQRVLQVRATAERLATTLSDRDRRYFEDYARGVNAFIDASQDHLSPEFRLLMYKPKPWQPVDSLLVVMNMIQMLDQRWDTKMAREHVTARLGPTLAASLYPNGSWRDHPPTQAAPDLTAPQQNIPDVPLDETQSSTEDLLHLHSLLARAGQACDGCTAGSNQWVISGAHTASGKPMLSNDMHLGHQIPNIWYESDLKAGDFHAAGVSVPGIPYITAGHNEHVAWGFTALYADMQDIYAEQVNGQDQYRTANGWQPIEHSREIIHVRGGKDVVLDVARTGHGPVITPLLPHERRVLALRWNIYDSKSSGFPLFDMNAAASGQEFRNALSKWFAPSQNVVYADDAGHIGYQTVGYIPMRPNGIAGTVITDGNHEWAGFIPFEQLPSAQDPANGILATANARITPDGYPFPLTDEWADPYRNERIWKWLAGKDKLTPADMLKLQTDVYSEVDQELAQRFAYAIDHAHKTDGRLREAADLLRTWDGVVGIDSAPAAILAATKSAFWPMLLKPKIGGDWELYQWPESGFAREELIMHAPAAWLPAGYATWDDFLAAVVRQGMSEQHELDSVAKWKYGAQHPVVVEHPLYSLLPWFKDWTGTGEQPQAGDTTTVKQAGRSLGPSQRFTMDWSDPDKSTENIVMGESGDPLSDYYRDQWPYWYGGTTFALPFSDHAIAAETTHTLQLTP</sequence>
<evidence type="ECO:0000256" key="1">
    <source>
        <dbReference type="ARBA" id="ARBA00006586"/>
    </source>
</evidence>
<dbReference type="InterPro" id="IPR043146">
    <property type="entry name" value="Penicillin_amidase_N_B-knob"/>
</dbReference>
<dbReference type="GO" id="GO:0017000">
    <property type="term" value="P:antibiotic biosynthetic process"/>
    <property type="evidence" value="ECO:0007669"/>
    <property type="project" value="InterPro"/>
</dbReference>
<dbReference type="InterPro" id="IPR029055">
    <property type="entry name" value="Ntn_hydrolases_N"/>
</dbReference>
<dbReference type="InterPro" id="IPR023343">
    <property type="entry name" value="Penicillin_amidase_dom1"/>
</dbReference>
<feature type="binding site" evidence="5">
    <location>
        <position position="359"/>
    </location>
    <ligand>
        <name>Ca(2+)</name>
        <dbReference type="ChEBI" id="CHEBI:29108"/>
    </ligand>
</feature>
<keyword evidence="6" id="KW-1133">Transmembrane helix</keyword>
<dbReference type="PIRSF" id="PIRSF001227">
    <property type="entry name" value="Pen_acylase"/>
    <property type="match status" value="1"/>
</dbReference>
<evidence type="ECO:0000256" key="2">
    <source>
        <dbReference type="ARBA" id="ARBA00022801"/>
    </source>
</evidence>
<feature type="transmembrane region" description="Helical" evidence="6">
    <location>
        <begin position="20"/>
        <end position="43"/>
    </location>
</feature>
<dbReference type="RefSeq" id="WP_050057653.1">
    <property type="nucleotide sequence ID" value="NZ_JACHEK010000001.1"/>
</dbReference>
<keyword evidence="5" id="KW-0106">Calcium</keyword>
<feature type="active site" description="Nucleophile" evidence="4">
    <location>
        <position position="287"/>
    </location>
</feature>
<reference evidence="7 8" key="1">
    <citation type="submission" date="2020-08" db="EMBL/GenBank/DDBJ databases">
        <title>Genomic Encyclopedia of Type Strains, Phase IV (KMG-IV): sequencing the most valuable type-strain genomes for metagenomic binning, comparative biology and taxonomic classification.</title>
        <authorList>
            <person name="Goeker M."/>
        </authorList>
    </citation>
    <scope>NUCLEOTIDE SEQUENCE [LARGE SCALE GENOMIC DNA]</scope>
    <source>
        <strain evidence="7 8">DSM 103733</strain>
    </source>
</reference>
<dbReference type="GO" id="GO:0046872">
    <property type="term" value="F:metal ion binding"/>
    <property type="evidence" value="ECO:0007669"/>
    <property type="project" value="UniProtKB-KW"/>
</dbReference>
<dbReference type="CDD" id="cd03747">
    <property type="entry name" value="Ntn_PGA_like"/>
    <property type="match status" value="1"/>
</dbReference>
<evidence type="ECO:0000313" key="8">
    <source>
        <dbReference type="Proteomes" id="UP000538666"/>
    </source>
</evidence>
<keyword evidence="5" id="KW-0479">Metal-binding</keyword>
<dbReference type="AlphaFoldDB" id="A0A841JVF2"/>
<evidence type="ECO:0000256" key="3">
    <source>
        <dbReference type="ARBA" id="ARBA00023145"/>
    </source>
</evidence>
<dbReference type="GO" id="GO:0008953">
    <property type="term" value="F:penicillin amidase activity"/>
    <property type="evidence" value="ECO:0007669"/>
    <property type="project" value="UniProtKB-EC"/>
</dbReference>
<gene>
    <name evidence="7" type="ORF">HNQ77_000356</name>
</gene>
<dbReference type="Proteomes" id="UP000538666">
    <property type="component" value="Unassembled WGS sequence"/>
</dbReference>
<evidence type="ECO:0000256" key="6">
    <source>
        <dbReference type="SAM" id="Phobius"/>
    </source>
</evidence>